<dbReference type="Pfam" id="PF07943">
    <property type="entry name" value="PBP5_C"/>
    <property type="match status" value="1"/>
</dbReference>
<dbReference type="InterPro" id="IPR012907">
    <property type="entry name" value="Peptidase_S11_C"/>
</dbReference>
<feature type="active site" description="Acyl-ester intermediate" evidence="13">
    <location>
        <position position="57"/>
    </location>
</feature>
<dbReference type="UniPathway" id="UPA00219"/>
<dbReference type="AlphaFoldDB" id="A0A5S3PAD5"/>
<feature type="active site" description="Proton acceptor" evidence="13">
    <location>
        <position position="60"/>
    </location>
</feature>
<dbReference type="EMBL" id="VCAO01000001">
    <property type="protein sequence ID" value="TMM50469.1"/>
    <property type="molecule type" value="Genomic_DNA"/>
</dbReference>
<dbReference type="Pfam" id="PF00768">
    <property type="entry name" value="Peptidase_S11"/>
    <property type="match status" value="1"/>
</dbReference>
<dbReference type="SUPFAM" id="SSF69189">
    <property type="entry name" value="Penicillin-binding protein associated domain"/>
    <property type="match status" value="1"/>
</dbReference>
<evidence type="ECO:0000256" key="15">
    <source>
        <dbReference type="RuleBase" id="RU004016"/>
    </source>
</evidence>
<evidence type="ECO:0000256" key="12">
    <source>
        <dbReference type="ARBA" id="ARBA00034000"/>
    </source>
</evidence>
<evidence type="ECO:0000256" key="10">
    <source>
        <dbReference type="ARBA" id="ARBA00022984"/>
    </source>
</evidence>
<protein>
    <recommendedName>
        <fullName evidence="4">serine-type D-Ala-D-Ala carboxypeptidase</fullName>
        <ecNumber evidence="4">3.4.16.4</ecNumber>
    </recommendedName>
</protein>
<dbReference type="GO" id="GO:0009002">
    <property type="term" value="F:serine-type D-Ala-D-Ala carboxypeptidase activity"/>
    <property type="evidence" value="ECO:0007669"/>
    <property type="project" value="UniProtKB-EC"/>
</dbReference>
<dbReference type="InterPro" id="IPR012338">
    <property type="entry name" value="Beta-lactam/transpept-like"/>
</dbReference>
<evidence type="ECO:0000256" key="5">
    <source>
        <dbReference type="ARBA" id="ARBA00022645"/>
    </source>
</evidence>
<evidence type="ECO:0000259" key="16">
    <source>
        <dbReference type="SMART" id="SM00936"/>
    </source>
</evidence>
<keyword evidence="18" id="KW-1185">Reference proteome</keyword>
<dbReference type="PRINTS" id="PR00725">
    <property type="entry name" value="DADACBPTASE1"/>
</dbReference>
<evidence type="ECO:0000256" key="1">
    <source>
        <dbReference type="ARBA" id="ARBA00003217"/>
    </source>
</evidence>
<dbReference type="GO" id="GO:0008360">
    <property type="term" value="P:regulation of cell shape"/>
    <property type="evidence" value="ECO:0007669"/>
    <property type="project" value="UniProtKB-KW"/>
</dbReference>
<feature type="binding site" evidence="14">
    <location>
        <position position="224"/>
    </location>
    <ligand>
        <name>substrate</name>
    </ligand>
</feature>
<evidence type="ECO:0000256" key="13">
    <source>
        <dbReference type="PIRSR" id="PIRSR618044-1"/>
    </source>
</evidence>
<comment type="similarity">
    <text evidence="3 15">Belongs to the peptidase S11 family.</text>
</comment>
<evidence type="ECO:0000256" key="6">
    <source>
        <dbReference type="ARBA" id="ARBA00022670"/>
    </source>
</evidence>
<dbReference type="OrthoDB" id="9795979at2"/>
<keyword evidence="5 17" id="KW-0121">Carboxypeptidase</keyword>
<evidence type="ECO:0000256" key="7">
    <source>
        <dbReference type="ARBA" id="ARBA00022729"/>
    </source>
</evidence>
<keyword evidence="9" id="KW-0133">Cell shape</keyword>
<keyword evidence="7" id="KW-0732">Signal</keyword>
<dbReference type="GO" id="GO:0071555">
    <property type="term" value="P:cell wall organization"/>
    <property type="evidence" value="ECO:0007669"/>
    <property type="project" value="UniProtKB-KW"/>
</dbReference>
<proteinExistence type="inferred from homology"/>
<dbReference type="InterPro" id="IPR015956">
    <property type="entry name" value="Peniciliin-bd_prot_C_sf"/>
</dbReference>
<name>A0A5S3PAD5_9SPHN</name>
<evidence type="ECO:0000256" key="9">
    <source>
        <dbReference type="ARBA" id="ARBA00022960"/>
    </source>
</evidence>
<sequence>MLGTSLVALAAPTGATQSKIQPAIPSADDAPIAYMLDVTSGQVLFSREADRRFMPASITKVMTTFLAFEWMEEGRLFPEQVFTVRPETFQKWHRVGSTMFLPRDARVTVDELVHGVTTVSANDGAVVLAEGAAGSVEDWIAAMNAKAAQIGMRNSHFYTPNGWMDEGRTFTTARDLGTLAEAMLTRHPSKYKHFVGVEGLEYNGITQRNHDPISGVVPGADGIKTGFTNQAGFGFLGSAQRNGRRLVMVVAASPRARQRNDAARAFIEWGFAAFDTKRVFHADAVIAKARVQGAGVPAVNLSARGPVKIDVPRGTNPAITMAVRYEGPLQAPIAKGEEVAQLVVSIAGMPEHRVPLVAETDVLEATLLQRLLNGLTGWMR</sequence>
<comment type="catalytic activity">
    <reaction evidence="12">
        <text>Preferential cleavage: (Ac)2-L-Lys-D-Ala-|-D-Ala. Also transpeptidation of peptidyl-alanyl moieties that are N-acyl substituents of D-alanine.</text>
        <dbReference type="EC" id="3.4.16.4"/>
    </reaction>
</comment>
<dbReference type="SUPFAM" id="SSF56601">
    <property type="entry name" value="beta-lactamase/transpeptidase-like"/>
    <property type="match status" value="1"/>
</dbReference>
<dbReference type="EC" id="3.4.16.4" evidence="4"/>
<organism evidence="17 18">
    <name type="scientific">Qipengyuania marisflavi</name>
    <dbReference type="NCBI Taxonomy" id="2486356"/>
    <lineage>
        <taxon>Bacteria</taxon>
        <taxon>Pseudomonadati</taxon>
        <taxon>Pseudomonadota</taxon>
        <taxon>Alphaproteobacteria</taxon>
        <taxon>Sphingomonadales</taxon>
        <taxon>Erythrobacteraceae</taxon>
        <taxon>Qipengyuania</taxon>
    </lineage>
</organism>
<comment type="pathway">
    <text evidence="2">Cell wall biogenesis; peptidoglycan biosynthesis.</text>
</comment>
<evidence type="ECO:0000313" key="18">
    <source>
        <dbReference type="Proteomes" id="UP000309668"/>
    </source>
</evidence>
<accession>A0A5S3PAD5</accession>
<dbReference type="GO" id="GO:0006508">
    <property type="term" value="P:proteolysis"/>
    <property type="evidence" value="ECO:0007669"/>
    <property type="project" value="UniProtKB-KW"/>
</dbReference>
<evidence type="ECO:0000256" key="2">
    <source>
        <dbReference type="ARBA" id="ARBA00004752"/>
    </source>
</evidence>
<evidence type="ECO:0000256" key="8">
    <source>
        <dbReference type="ARBA" id="ARBA00022801"/>
    </source>
</evidence>
<evidence type="ECO:0000256" key="14">
    <source>
        <dbReference type="PIRSR" id="PIRSR618044-2"/>
    </source>
</evidence>
<dbReference type="InterPro" id="IPR037167">
    <property type="entry name" value="Peptidase_S11_C_sf"/>
</dbReference>
<feature type="domain" description="Peptidase S11 D-Ala-D-Ala carboxypeptidase A C-terminal" evidence="16">
    <location>
        <begin position="274"/>
        <end position="364"/>
    </location>
</feature>
<comment type="caution">
    <text evidence="17">The sequence shown here is derived from an EMBL/GenBank/DDBJ whole genome shotgun (WGS) entry which is preliminary data.</text>
</comment>
<dbReference type="InterPro" id="IPR001967">
    <property type="entry name" value="Peptidase_S11_N"/>
</dbReference>
<keyword evidence="6" id="KW-0645">Protease</keyword>
<evidence type="ECO:0000256" key="4">
    <source>
        <dbReference type="ARBA" id="ARBA00012448"/>
    </source>
</evidence>
<evidence type="ECO:0000256" key="11">
    <source>
        <dbReference type="ARBA" id="ARBA00023316"/>
    </source>
</evidence>
<dbReference type="PANTHER" id="PTHR21581">
    <property type="entry name" value="D-ALANYL-D-ALANINE CARBOXYPEPTIDASE"/>
    <property type="match status" value="1"/>
</dbReference>
<reference evidence="17 18" key="1">
    <citation type="submission" date="2019-05" db="EMBL/GenBank/DDBJ databases">
        <title>Erythrobacter marisflavi sp. nov., isolated from isolated from water of an estuary environment.</title>
        <authorList>
            <person name="Yoon J.-H."/>
        </authorList>
    </citation>
    <scope>NUCLEOTIDE SEQUENCE [LARGE SCALE GENOMIC DNA]</scope>
    <source>
        <strain evidence="17 18">KEM-5</strain>
    </source>
</reference>
<keyword evidence="10" id="KW-0573">Peptidoglycan synthesis</keyword>
<dbReference type="InterPro" id="IPR018044">
    <property type="entry name" value="Peptidase_S11"/>
</dbReference>
<dbReference type="GO" id="GO:0009252">
    <property type="term" value="P:peptidoglycan biosynthetic process"/>
    <property type="evidence" value="ECO:0007669"/>
    <property type="project" value="UniProtKB-UniPathway"/>
</dbReference>
<dbReference type="PANTHER" id="PTHR21581:SF6">
    <property type="entry name" value="TRAFFICKING PROTEIN PARTICLE COMPLEX SUBUNIT 12"/>
    <property type="match status" value="1"/>
</dbReference>
<dbReference type="Proteomes" id="UP000309668">
    <property type="component" value="Unassembled WGS sequence"/>
</dbReference>
<dbReference type="Gene3D" id="2.60.410.10">
    <property type="entry name" value="D-Ala-D-Ala carboxypeptidase, C-terminal domain"/>
    <property type="match status" value="1"/>
</dbReference>
<dbReference type="Gene3D" id="3.40.710.10">
    <property type="entry name" value="DD-peptidase/beta-lactamase superfamily"/>
    <property type="match status" value="1"/>
</dbReference>
<comment type="function">
    <text evidence="1">Removes C-terminal D-alanyl residues from sugar-peptide cell wall precursors.</text>
</comment>
<gene>
    <name evidence="17" type="ORF">FEV51_01605</name>
</gene>
<dbReference type="SMART" id="SM00936">
    <property type="entry name" value="PBP5_C"/>
    <property type="match status" value="1"/>
</dbReference>
<keyword evidence="11" id="KW-0961">Cell wall biogenesis/degradation</keyword>
<evidence type="ECO:0000313" key="17">
    <source>
        <dbReference type="EMBL" id="TMM50469.1"/>
    </source>
</evidence>
<evidence type="ECO:0000256" key="3">
    <source>
        <dbReference type="ARBA" id="ARBA00007164"/>
    </source>
</evidence>
<feature type="active site" evidence="13">
    <location>
        <position position="120"/>
    </location>
</feature>
<keyword evidence="8" id="KW-0378">Hydrolase</keyword>